<dbReference type="AlphaFoldDB" id="A0A0F8VD23"/>
<proteinExistence type="predicted"/>
<gene>
    <name evidence="1" type="ORF">LCGC14_2168960</name>
</gene>
<protein>
    <recommendedName>
        <fullName evidence="2">TIGR02450 family Trp-rich protein</fullName>
    </recommendedName>
</protein>
<name>A0A0F8VD23_9ZZZZ</name>
<dbReference type="EMBL" id="LAZR01070337">
    <property type="protein sequence ID" value="KKK42277.1"/>
    <property type="molecule type" value="Genomic_DNA"/>
</dbReference>
<organism evidence="1">
    <name type="scientific">marine sediment metagenome</name>
    <dbReference type="NCBI Taxonomy" id="412755"/>
    <lineage>
        <taxon>unclassified sequences</taxon>
        <taxon>metagenomes</taxon>
        <taxon>ecological metagenomes</taxon>
    </lineage>
</organism>
<comment type="caution">
    <text evidence="1">The sequence shown here is derived from an EMBL/GenBank/DDBJ whole genome shotgun (WGS) entry which is preliminary data.</text>
</comment>
<evidence type="ECO:0000313" key="1">
    <source>
        <dbReference type="EMBL" id="KKK42277.1"/>
    </source>
</evidence>
<evidence type="ECO:0008006" key="2">
    <source>
        <dbReference type="Google" id="ProtNLM"/>
    </source>
</evidence>
<accession>A0A0F8VD23</accession>
<sequence>MKEKYEIKKTLFDIEIESVRETEETGSVDIWIKDKSGKIIKHLSVMETPKDNRVWISHTDKLIDKKQEEWLTWK</sequence>
<reference evidence="1" key="1">
    <citation type="journal article" date="2015" name="Nature">
        <title>Complex archaea that bridge the gap between prokaryotes and eukaryotes.</title>
        <authorList>
            <person name="Spang A."/>
            <person name="Saw J.H."/>
            <person name="Jorgensen S.L."/>
            <person name="Zaremba-Niedzwiedzka K."/>
            <person name="Martijn J."/>
            <person name="Lind A.E."/>
            <person name="van Eijk R."/>
            <person name="Schleper C."/>
            <person name="Guy L."/>
            <person name="Ettema T.J."/>
        </authorList>
    </citation>
    <scope>NUCLEOTIDE SEQUENCE</scope>
</reference>